<dbReference type="InterPro" id="IPR004433">
    <property type="entry name" value="MenaQ_synth_MenD"/>
</dbReference>
<dbReference type="GO" id="GO:0000287">
    <property type="term" value="F:magnesium ion binding"/>
    <property type="evidence" value="ECO:0007669"/>
    <property type="project" value="UniProtKB-UniRule"/>
</dbReference>
<dbReference type="HAMAP" id="MF_01659">
    <property type="entry name" value="MenD"/>
    <property type="match status" value="1"/>
</dbReference>
<keyword evidence="6" id="KW-0474">Menaquinone biosynthesis</keyword>
<comment type="cofactor">
    <cofactor evidence="6">
        <name>Mg(2+)</name>
        <dbReference type="ChEBI" id="CHEBI:18420"/>
    </cofactor>
    <cofactor evidence="6">
        <name>Mn(2+)</name>
        <dbReference type="ChEBI" id="CHEBI:29035"/>
    </cofactor>
</comment>
<comment type="pathway">
    <text evidence="6">Quinol/quinone metabolism; 1,4-dihydroxy-2-naphthoate biosynthesis; 1,4-dihydroxy-2-naphthoate from chorismate: step 2/7.</text>
</comment>
<dbReference type="GO" id="GO:0009234">
    <property type="term" value="P:menaquinone biosynthetic process"/>
    <property type="evidence" value="ECO:0007669"/>
    <property type="project" value="UniProtKB-UniRule"/>
</dbReference>
<keyword evidence="9" id="KW-1185">Reference proteome</keyword>
<dbReference type="EMBL" id="LXWF01000005">
    <property type="protein sequence ID" value="ORC24322.1"/>
    <property type="molecule type" value="Genomic_DNA"/>
</dbReference>
<dbReference type="GO" id="GO:0030145">
    <property type="term" value="F:manganese ion binding"/>
    <property type="evidence" value="ECO:0007669"/>
    <property type="project" value="UniProtKB-UniRule"/>
</dbReference>
<evidence type="ECO:0000256" key="1">
    <source>
        <dbReference type="ARBA" id="ARBA00022679"/>
    </source>
</evidence>
<dbReference type="NCBIfam" id="TIGR00173">
    <property type="entry name" value="menD"/>
    <property type="match status" value="1"/>
</dbReference>
<dbReference type="AlphaFoldDB" id="A0A1Y1RRN8"/>
<dbReference type="GO" id="GO:0070204">
    <property type="term" value="F:2-succinyl-5-enolpyruvyl-6-hydroxy-3-cyclohexene-1-carboxylic-acid synthase activity"/>
    <property type="evidence" value="ECO:0007669"/>
    <property type="project" value="UniProtKB-UniRule"/>
</dbReference>
<evidence type="ECO:0000259" key="7">
    <source>
        <dbReference type="Pfam" id="PF02776"/>
    </source>
</evidence>
<dbReference type="InterPro" id="IPR012001">
    <property type="entry name" value="Thiamin_PyroP_enz_TPP-bd_dom"/>
</dbReference>
<dbReference type="PIRSF" id="PIRSF004983">
    <property type="entry name" value="MenD"/>
    <property type="match status" value="1"/>
</dbReference>
<dbReference type="RefSeq" id="WP_257617991.1">
    <property type="nucleotide sequence ID" value="NZ_LXWF01000005.1"/>
</dbReference>
<keyword evidence="3 6" id="KW-0460">Magnesium</keyword>
<dbReference type="InterPro" id="IPR029061">
    <property type="entry name" value="THDP-binding"/>
</dbReference>
<comment type="caution">
    <text evidence="8">The sequence shown here is derived from an EMBL/GenBank/DDBJ whole genome shotgun (WGS) entry which is preliminary data.</text>
</comment>
<keyword evidence="5 6" id="KW-0464">Manganese</keyword>
<dbReference type="PANTHER" id="PTHR42916">
    <property type="entry name" value="2-SUCCINYL-5-ENOLPYRUVYL-6-HYDROXY-3-CYCLOHEXENE-1-CARBOXYLATE SYNTHASE"/>
    <property type="match status" value="1"/>
</dbReference>
<keyword evidence="4 6" id="KW-0786">Thiamine pyrophosphate</keyword>
<evidence type="ECO:0000256" key="3">
    <source>
        <dbReference type="ARBA" id="ARBA00022842"/>
    </source>
</evidence>
<evidence type="ECO:0000256" key="5">
    <source>
        <dbReference type="ARBA" id="ARBA00023211"/>
    </source>
</evidence>
<comment type="function">
    <text evidence="6">Catalyzes the thiamine diphosphate-dependent decarboxylation of 2-oxoglutarate and the subsequent addition of the resulting succinic semialdehyde-thiamine pyrophosphate anion to isochorismate to yield 2-succinyl-5-enolpyruvyl-6-hydroxy-3-cyclohexene-1-carboxylate (SEPHCHC).</text>
</comment>
<dbReference type="CDD" id="cd02009">
    <property type="entry name" value="TPP_SHCHC_synthase"/>
    <property type="match status" value="1"/>
</dbReference>
<dbReference type="Gene3D" id="3.40.50.1220">
    <property type="entry name" value="TPP-binding domain"/>
    <property type="match status" value="1"/>
</dbReference>
<name>A0A1Y1RRN8_9MICC</name>
<accession>A0A1Y1RRN8</accession>
<comment type="cofactor">
    <cofactor evidence="6">
        <name>thiamine diphosphate</name>
        <dbReference type="ChEBI" id="CHEBI:58937"/>
    </cofactor>
    <text evidence="6">Binds 1 thiamine pyrophosphate per subunit.</text>
</comment>
<keyword evidence="2 6" id="KW-0479">Metal-binding</keyword>
<reference evidence="8 9" key="1">
    <citation type="submission" date="2016-05" db="EMBL/GenBank/DDBJ databases">
        <title>Draft genome sequence of a porcine commensal Rothia nasimurium.</title>
        <authorList>
            <person name="Gaiser R.A."/>
            <person name="Van Baarlen P."/>
            <person name="Wells J.M."/>
        </authorList>
    </citation>
    <scope>NUCLEOTIDE SEQUENCE [LARGE SCALE GENOMIC DNA]</scope>
    <source>
        <strain evidence="8 9">PT-32</strain>
    </source>
</reference>
<gene>
    <name evidence="6" type="primary">menD</name>
    <name evidence="8" type="ORF">A7979_09980</name>
</gene>
<feature type="domain" description="Thiamine pyrophosphate enzyme N-terminal TPP-binding" evidence="7">
    <location>
        <begin position="15"/>
        <end position="124"/>
    </location>
</feature>
<dbReference type="GO" id="GO:0030976">
    <property type="term" value="F:thiamine pyrophosphate binding"/>
    <property type="evidence" value="ECO:0007669"/>
    <property type="project" value="UniProtKB-UniRule"/>
</dbReference>
<evidence type="ECO:0000256" key="2">
    <source>
        <dbReference type="ARBA" id="ARBA00022723"/>
    </source>
</evidence>
<dbReference type="Proteomes" id="UP000192359">
    <property type="component" value="Unassembled WGS sequence"/>
</dbReference>
<dbReference type="CDD" id="cd07037">
    <property type="entry name" value="TPP_PYR_MenD"/>
    <property type="match status" value="1"/>
</dbReference>
<keyword evidence="1 6" id="KW-0808">Transferase</keyword>
<dbReference type="SUPFAM" id="SSF52518">
    <property type="entry name" value="Thiamin diphosphate-binding fold (THDP-binding)"/>
    <property type="match status" value="2"/>
</dbReference>
<dbReference type="UniPathway" id="UPA01057">
    <property type="reaction ID" value="UER00164"/>
</dbReference>
<sequence length="557" mass="57770">MTPTPSASFISAISLLDTLVRTGMRHVVVSPGSRSAPLAYAIAALSELGVLEAHVRIDERTAAFTALGLAKATAAPVGIVTTSGTAVGQCVPALMEASHSGVPLILISADRPERLRGTGANQTTRQAGLAPAHTRVSVSLENYSADPADPQTGYLNLALAAVTGRSPQNWNAPATEPVGPVHINLAFDTPLTPGEADSALLARWAQSLADQPPARPASLAPADPAAPAWLRSQNLPAQPRRTVVVAGDGAGPIAAGFAQKLGLPLLAEPSSNARFSAAAIEAYRQVLQGELGNQIERVVVFGHPTLSRPVTNLLARTEVEGALYEPAPAPWHEPGRSGLQPVSLLAELADFAGIGADGWLSSWIEQAKQAAEQLHAAVDDYRQGNRPAGLSGADDRTAGLSLALDAWEQSLADDSVLVVGSSNLIRDLDLIIPAAPASPLIFANRGLAGIDGTLATAAGISLGLSCRVRVLLGDLTFLHDSGSLNIGPTERKPNLEVLVYDDRGGGIFATLEHGHLAGTEQFGAAVTRFFTTPHTVDLEALAQAWGDNGITVRVVTP</sequence>
<dbReference type="EC" id="2.2.1.9" evidence="6"/>
<evidence type="ECO:0000313" key="9">
    <source>
        <dbReference type="Proteomes" id="UP000192359"/>
    </source>
</evidence>
<dbReference type="Gene3D" id="3.40.50.970">
    <property type="match status" value="2"/>
</dbReference>
<protein>
    <recommendedName>
        <fullName evidence="6">2-succinyl-5-enolpyruvyl-6-hydroxy-3-cyclohexene-1-carboxylate synthase</fullName>
        <shortName evidence="6">SEPHCHC synthase</shortName>
        <ecNumber evidence="6">2.2.1.9</ecNumber>
    </recommendedName>
    <alternativeName>
        <fullName evidence="6">Menaquinone biosynthesis protein MenD</fullName>
    </alternativeName>
</protein>
<evidence type="ECO:0000256" key="6">
    <source>
        <dbReference type="HAMAP-Rule" id="MF_01659"/>
    </source>
</evidence>
<dbReference type="PANTHER" id="PTHR42916:SF1">
    <property type="entry name" value="PROTEIN PHYLLO, CHLOROPLASTIC"/>
    <property type="match status" value="1"/>
</dbReference>
<proteinExistence type="inferred from homology"/>
<evidence type="ECO:0000256" key="4">
    <source>
        <dbReference type="ARBA" id="ARBA00023052"/>
    </source>
</evidence>
<comment type="similarity">
    <text evidence="6">Belongs to the TPP enzyme family. MenD subfamily.</text>
</comment>
<dbReference type="Pfam" id="PF02776">
    <property type="entry name" value="TPP_enzyme_N"/>
    <property type="match status" value="1"/>
</dbReference>
<comment type="catalytic activity">
    <reaction evidence="6">
        <text>isochorismate + 2-oxoglutarate + H(+) = 5-enolpyruvoyl-6-hydroxy-2-succinyl-cyclohex-3-ene-1-carboxylate + CO2</text>
        <dbReference type="Rhea" id="RHEA:25593"/>
        <dbReference type="ChEBI" id="CHEBI:15378"/>
        <dbReference type="ChEBI" id="CHEBI:16526"/>
        <dbReference type="ChEBI" id="CHEBI:16810"/>
        <dbReference type="ChEBI" id="CHEBI:29780"/>
        <dbReference type="ChEBI" id="CHEBI:58818"/>
        <dbReference type="EC" id="2.2.1.9"/>
    </reaction>
</comment>
<organism evidence="8 9">
    <name type="scientific">Rothia nasimurium</name>
    <dbReference type="NCBI Taxonomy" id="85336"/>
    <lineage>
        <taxon>Bacteria</taxon>
        <taxon>Bacillati</taxon>
        <taxon>Actinomycetota</taxon>
        <taxon>Actinomycetes</taxon>
        <taxon>Micrococcales</taxon>
        <taxon>Micrococcaceae</taxon>
        <taxon>Rothia</taxon>
    </lineage>
</organism>
<evidence type="ECO:0000313" key="8">
    <source>
        <dbReference type="EMBL" id="ORC24322.1"/>
    </source>
</evidence>
<comment type="subunit">
    <text evidence="6">Homodimer.</text>
</comment>
<dbReference type="UniPathway" id="UPA00079"/>
<comment type="pathway">
    <text evidence="6">Quinol/quinone metabolism; menaquinone biosynthesis.</text>
</comment>